<evidence type="ECO:0000313" key="2">
    <source>
        <dbReference type="EMBL" id="THU77754.1"/>
    </source>
</evidence>
<accession>A0A4S8KPW4</accession>
<feature type="compositionally biased region" description="Basic and acidic residues" evidence="1">
    <location>
        <begin position="192"/>
        <end position="201"/>
    </location>
</feature>
<evidence type="ECO:0000256" key="1">
    <source>
        <dbReference type="SAM" id="MobiDB-lite"/>
    </source>
</evidence>
<dbReference type="EMBL" id="ML180349">
    <property type="protein sequence ID" value="THU77754.1"/>
    <property type="molecule type" value="Genomic_DNA"/>
</dbReference>
<keyword evidence="3" id="KW-1185">Reference proteome</keyword>
<feature type="region of interest" description="Disordered" evidence="1">
    <location>
        <begin position="803"/>
        <end position="861"/>
    </location>
</feature>
<name>A0A4S8KPW4_DENBC</name>
<dbReference type="Proteomes" id="UP000297245">
    <property type="component" value="Unassembled WGS sequence"/>
</dbReference>
<evidence type="ECO:0000313" key="3">
    <source>
        <dbReference type="Proteomes" id="UP000297245"/>
    </source>
</evidence>
<dbReference type="InterPro" id="IPR040521">
    <property type="entry name" value="KDZ"/>
</dbReference>
<proteinExistence type="predicted"/>
<evidence type="ECO:0008006" key="4">
    <source>
        <dbReference type="Google" id="ProtNLM"/>
    </source>
</evidence>
<protein>
    <recommendedName>
        <fullName evidence="4">CxC1-like cysteine cluster associated with KDZ transposases domain-containing protein</fullName>
    </recommendedName>
</protein>
<dbReference type="PANTHER" id="PTHR33096:SF1">
    <property type="entry name" value="CXC1-LIKE CYSTEINE CLUSTER ASSOCIATED WITH KDZ TRANSPOSASES DOMAIN-CONTAINING PROTEIN"/>
    <property type="match status" value="1"/>
</dbReference>
<dbReference type="OrthoDB" id="3364670at2759"/>
<feature type="compositionally biased region" description="Basic and acidic residues" evidence="1">
    <location>
        <begin position="803"/>
        <end position="814"/>
    </location>
</feature>
<dbReference type="AlphaFoldDB" id="A0A4S8KPW4"/>
<dbReference type="PANTHER" id="PTHR33096">
    <property type="entry name" value="CXC2 DOMAIN-CONTAINING PROTEIN"/>
    <property type="match status" value="1"/>
</dbReference>
<feature type="compositionally biased region" description="Acidic residues" evidence="1">
    <location>
        <begin position="815"/>
        <end position="834"/>
    </location>
</feature>
<feature type="compositionally biased region" description="Basic and acidic residues" evidence="1">
    <location>
        <begin position="835"/>
        <end position="853"/>
    </location>
</feature>
<reference evidence="2 3" key="1">
    <citation type="journal article" date="2019" name="Nat. Ecol. Evol.">
        <title>Megaphylogeny resolves global patterns of mushroom evolution.</title>
        <authorList>
            <person name="Varga T."/>
            <person name="Krizsan K."/>
            <person name="Foldi C."/>
            <person name="Dima B."/>
            <person name="Sanchez-Garcia M."/>
            <person name="Sanchez-Ramirez S."/>
            <person name="Szollosi G.J."/>
            <person name="Szarkandi J.G."/>
            <person name="Papp V."/>
            <person name="Albert L."/>
            <person name="Andreopoulos W."/>
            <person name="Angelini C."/>
            <person name="Antonin V."/>
            <person name="Barry K.W."/>
            <person name="Bougher N.L."/>
            <person name="Buchanan P."/>
            <person name="Buyck B."/>
            <person name="Bense V."/>
            <person name="Catcheside P."/>
            <person name="Chovatia M."/>
            <person name="Cooper J."/>
            <person name="Damon W."/>
            <person name="Desjardin D."/>
            <person name="Finy P."/>
            <person name="Geml J."/>
            <person name="Haridas S."/>
            <person name="Hughes K."/>
            <person name="Justo A."/>
            <person name="Karasinski D."/>
            <person name="Kautmanova I."/>
            <person name="Kiss B."/>
            <person name="Kocsube S."/>
            <person name="Kotiranta H."/>
            <person name="LaButti K.M."/>
            <person name="Lechner B.E."/>
            <person name="Liimatainen K."/>
            <person name="Lipzen A."/>
            <person name="Lukacs Z."/>
            <person name="Mihaltcheva S."/>
            <person name="Morgado L.N."/>
            <person name="Niskanen T."/>
            <person name="Noordeloos M.E."/>
            <person name="Ohm R.A."/>
            <person name="Ortiz-Santana B."/>
            <person name="Ovrebo C."/>
            <person name="Racz N."/>
            <person name="Riley R."/>
            <person name="Savchenko A."/>
            <person name="Shiryaev A."/>
            <person name="Soop K."/>
            <person name="Spirin V."/>
            <person name="Szebenyi C."/>
            <person name="Tomsovsky M."/>
            <person name="Tulloss R.E."/>
            <person name="Uehling J."/>
            <person name="Grigoriev I.V."/>
            <person name="Vagvolgyi C."/>
            <person name="Papp T."/>
            <person name="Martin F.M."/>
            <person name="Miettinen O."/>
            <person name="Hibbett D.S."/>
            <person name="Nagy L.G."/>
        </authorList>
    </citation>
    <scope>NUCLEOTIDE SEQUENCE [LARGE SCALE GENOMIC DNA]</scope>
    <source>
        <strain evidence="2 3">CBS 962.96</strain>
    </source>
</reference>
<gene>
    <name evidence="2" type="ORF">K435DRAFT_701701</name>
</gene>
<feature type="compositionally biased region" description="Basic and acidic residues" evidence="1">
    <location>
        <begin position="213"/>
        <end position="225"/>
    </location>
</feature>
<sequence length="861" mass="99731">MEWDFNRSKGKRLVVAEENVVITESTRVIAVFCEFLSLPVWLCYSNQSPKDSETRNIYHFKRDTHKSASIVRQGFFPSSPLLHNTVFDTTLLQLYHRLSTRCPRLAIQPFVKSLCDLHGYAYQPYFTQQFTQSYDLYLAVIASIRKRVRQKLGRDDSNWRVLNTCPACQTEVVGEKNLGIGILTTMDGNDSLKRLDRREGNTTDENGLPCLGADKERPDPRDGGDDYFLKREEVDKWDRENWEKNVGNAVEEVMGDVEEFGCEQRWKNMKESVTAVMLGKYNESGIFVLLCRHGSVLLMADMVRSGEQHKYPLAIVNKLLSIMEKDRIQRQRPPPETKVGIGYDCGCKLKKTIERSPLKDLAKKQCLEVLIGILHGHGHGRTCQLDNLLLYKQWAGSEDLEGCERFFSKSNNNLAGATRYASKFHRRQTISEYAYHNDNFEVYANLSNFLVGKYRQVLATIATWSEVQRGMREQNIVEYNVFFQWLDEEREFLRSRKKVPEQETLEMDYYKLLAELKRCQYFISRETLSSLTQVFLHYNPSTGRTNNAGLRKKVADEREIEMKLLRDIQVLEAKLEIGAEERWKPDSAEWQAAEGKAKMADYQAALDKLEGLLVARIFELSKTHLAGTGYKMRRHILTAVKKRSKTIRTALNKYNAAAAALSPPRPAMKWEEVLENSFLSEFDILRDTRDDIRKKDWAKPANRQLQAEFFKVVRALEEKDRLHVEIKRLITYIKEETLFLLQKEREIEATNPALAYQMSLIRWERGRFNSLHHLRLQRIFKMKGFEQADRQFFRAGMSERTREIPASGEVREEVVELADGEDLEEDDDGEDDDEVGRKTEVLMSVGEDREKGDSIGVEDTG</sequence>
<organism evidence="2 3">
    <name type="scientific">Dendrothele bispora (strain CBS 962.96)</name>
    <dbReference type="NCBI Taxonomy" id="1314807"/>
    <lineage>
        <taxon>Eukaryota</taxon>
        <taxon>Fungi</taxon>
        <taxon>Dikarya</taxon>
        <taxon>Basidiomycota</taxon>
        <taxon>Agaricomycotina</taxon>
        <taxon>Agaricomycetes</taxon>
        <taxon>Agaricomycetidae</taxon>
        <taxon>Agaricales</taxon>
        <taxon>Agaricales incertae sedis</taxon>
        <taxon>Dendrothele</taxon>
    </lineage>
</organism>
<feature type="region of interest" description="Disordered" evidence="1">
    <location>
        <begin position="192"/>
        <end position="225"/>
    </location>
</feature>
<dbReference type="Pfam" id="PF18758">
    <property type="entry name" value="KDZ"/>
    <property type="match status" value="1"/>
</dbReference>